<sequence length="309" mass="32958">MRDIISVGEVLIDLTQTGTTDQGIPAFAANPGGAPANVAVAAARLGAETAFFGKVGRDSFGAYLRRVLEENGVDCSGLRTGSQPTTLAVVSVDSRGERDFQFIRGADCTLSPEEVDEEALGRTKFLHFGSVSLTAGLERNATIFAARHAHRAGVLVSYDPNYRAPLWKNPEEAAQWMAIPLPLVDVIKLSEEELPLLTGTRDPEEGSRLLEERGISLILVTLGERGAFCRWRGESFSVPGASVQVADTNGAGDTFLGAVLARLCSRGREPMAGLTAEELRDILTYANRAAAITCSRSGAIPAMPRAEEL</sequence>
<dbReference type="Gene3D" id="3.40.1190.20">
    <property type="match status" value="1"/>
</dbReference>
<protein>
    <submittedName>
        <fullName evidence="8">Carbohydrate kinase</fullName>
    </submittedName>
</protein>
<dbReference type="RefSeq" id="WP_147571068.1">
    <property type="nucleotide sequence ID" value="NZ_JACOPO010000002.1"/>
</dbReference>
<organism evidence="8 9">
    <name type="scientific">Flintibacter hominis</name>
    <dbReference type="NCBI Taxonomy" id="2763048"/>
    <lineage>
        <taxon>Bacteria</taxon>
        <taxon>Bacillati</taxon>
        <taxon>Bacillota</taxon>
        <taxon>Clostridia</taxon>
        <taxon>Eubacteriales</taxon>
        <taxon>Flintibacter</taxon>
    </lineage>
</organism>
<dbReference type="PANTHER" id="PTHR43085">
    <property type="entry name" value="HEXOKINASE FAMILY MEMBER"/>
    <property type="match status" value="1"/>
</dbReference>
<name>A0A8J6J786_9FIRM</name>
<keyword evidence="2 6" id="KW-0808">Transferase</keyword>
<dbReference type="InterPro" id="IPR002173">
    <property type="entry name" value="Carboh/pur_kinase_PfkB_CS"/>
</dbReference>
<keyword evidence="5" id="KW-0067">ATP-binding</keyword>
<reference evidence="8" key="1">
    <citation type="submission" date="2020-08" db="EMBL/GenBank/DDBJ databases">
        <title>Genome public.</title>
        <authorList>
            <person name="Liu C."/>
            <person name="Sun Q."/>
        </authorList>
    </citation>
    <scope>NUCLEOTIDE SEQUENCE</scope>
    <source>
        <strain evidence="8">NSJ-23</strain>
    </source>
</reference>
<feature type="domain" description="Carbohydrate kinase PfkB" evidence="7">
    <location>
        <begin position="1"/>
        <end position="304"/>
    </location>
</feature>
<dbReference type="GO" id="GO:0006000">
    <property type="term" value="P:fructose metabolic process"/>
    <property type="evidence" value="ECO:0007669"/>
    <property type="project" value="UniProtKB-ARBA"/>
</dbReference>
<dbReference type="CDD" id="cd01167">
    <property type="entry name" value="bac_FRK"/>
    <property type="match status" value="1"/>
</dbReference>
<dbReference type="SUPFAM" id="SSF53613">
    <property type="entry name" value="Ribokinase-like"/>
    <property type="match status" value="1"/>
</dbReference>
<keyword evidence="3" id="KW-0547">Nucleotide-binding</keyword>
<proteinExistence type="inferred from homology"/>
<evidence type="ECO:0000256" key="1">
    <source>
        <dbReference type="ARBA" id="ARBA00010688"/>
    </source>
</evidence>
<dbReference type="EMBL" id="JACOPO010000002">
    <property type="protein sequence ID" value="MBC5721946.1"/>
    <property type="molecule type" value="Genomic_DNA"/>
</dbReference>
<dbReference type="PRINTS" id="PR00990">
    <property type="entry name" value="RIBOKINASE"/>
</dbReference>
<keyword evidence="4 6" id="KW-0418">Kinase</keyword>
<evidence type="ECO:0000256" key="3">
    <source>
        <dbReference type="ARBA" id="ARBA00022741"/>
    </source>
</evidence>
<evidence type="ECO:0000256" key="5">
    <source>
        <dbReference type="ARBA" id="ARBA00022840"/>
    </source>
</evidence>
<dbReference type="Proteomes" id="UP000628736">
    <property type="component" value="Unassembled WGS sequence"/>
</dbReference>
<keyword evidence="9" id="KW-1185">Reference proteome</keyword>
<comment type="caution">
    <text evidence="8">The sequence shown here is derived from an EMBL/GenBank/DDBJ whole genome shotgun (WGS) entry which is preliminary data.</text>
</comment>
<dbReference type="InterPro" id="IPR002139">
    <property type="entry name" value="Ribo/fructo_kinase"/>
</dbReference>
<dbReference type="GO" id="GO:0008865">
    <property type="term" value="F:fructokinase activity"/>
    <property type="evidence" value="ECO:0007669"/>
    <property type="project" value="UniProtKB-ARBA"/>
</dbReference>
<dbReference type="PROSITE" id="PS00584">
    <property type="entry name" value="PFKB_KINASES_2"/>
    <property type="match status" value="1"/>
</dbReference>
<dbReference type="GO" id="GO:0005524">
    <property type="term" value="F:ATP binding"/>
    <property type="evidence" value="ECO:0007669"/>
    <property type="project" value="UniProtKB-KW"/>
</dbReference>
<dbReference type="PANTHER" id="PTHR43085:SF1">
    <property type="entry name" value="PSEUDOURIDINE KINASE-RELATED"/>
    <property type="match status" value="1"/>
</dbReference>
<evidence type="ECO:0000259" key="7">
    <source>
        <dbReference type="Pfam" id="PF00294"/>
    </source>
</evidence>
<comment type="similarity">
    <text evidence="1 6">Belongs to the carbohydrate kinase PfkB family.</text>
</comment>
<dbReference type="Pfam" id="PF00294">
    <property type="entry name" value="PfkB"/>
    <property type="match status" value="1"/>
</dbReference>
<gene>
    <name evidence="8" type="ORF">H8S11_03815</name>
</gene>
<dbReference type="InterPro" id="IPR011611">
    <property type="entry name" value="PfkB_dom"/>
</dbReference>
<dbReference type="InterPro" id="IPR050306">
    <property type="entry name" value="PfkB_Carbo_kinase"/>
</dbReference>
<evidence type="ECO:0000313" key="9">
    <source>
        <dbReference type="Proteomes" id="UP000628736"/>
    </source>
</evidence>
<evidence type="ECO:0000256" key="2">
    <source>
        <dbReference type="ARBA" id="ARBA00022679"/>
    </source>
</evidence>
<evidence type="ECO:0000256" key="4">
    <source>
        <dbReference type="ARBA" id="ARBA00022777"/>
    </source>
</evidence>
<dbReference type="AlphaFoldDB" id="A0A8J6J786"/>
<accession>A0A8J6J786</accession>
<evidence type="ECO:0000256" key="6">
    <source>
        <dbReference type="RuleBase" id="RU003704"/>
    </source>
</evidence>
<dbReference type="InterPro" id="IPR029056">
    <property type="entry name" value="Ribokinase-like"/>
</dbReference>
<evidence type="ECO:0000313" key="8">
    <source>
        <dbReference type="EMBL" id="MBC5721946.1"/>
    </source>
</evidence>